<name>A0ABS4GZA5_9BACL</name>
<feature type="region of interest" description="Disordered" evidence="1">
    <location>
        <begin position="83"/>
        <end position="154"/>
    </location>
</feature>
<dbReference type="InterPro" id="IPR050708">
    <property type="entry name" value="T6SS_VgrG/RHS"/>
</dbReference>
<protein>
    <submittedName>
        <fullName evidence="3">RHS repeat-associated protein</fullName>
    </submittedName>
</protein>
<dbReference type="PANTHER" id="PTHR32305:SF15">
    <property type="entry name" value="PROTEIN RHSA-RELATED"/>
    <property type="match status" value="1"/>
</dbReference>
<reference evidence="3 4" key="1">
    <citation type="submission" date="2021-03" db="EMBL/GenBank/DDBJ databases">
        <title>Genomic Encyclopedia of Type Strains, Phase IV (KMG-IV): sequencing the most valuable type-strain genomes for metagenomic binning, comparative biology and taxonomic classification.</title>
        <authorList>
            <person name="Goeker M."/>
        </authorList>
    </citation>
    <scope>NUCLEOTIDE SEQUENCE [LARGE SCALE GENOMIC DNA]</scope>
    <source>
        <strain evidence="3 4">DSM 23491</strain>
    </source>
</reference>
<sequence length="364" mass="40163">MAIIGKLVNTYTYDAFGNTMQSKELVHNRFMYAGEQLDKITDKYYLRARYYAPDTGRFTQEDTYRNAGLNLYTYVKNNPVNLIDPSGHNETGSGSPNDLRSGSNNKIFPKPDTYTATPEKPVVKKVTVNSSSSNNNGNNKNCSLASSSGHRKAPEPYDVQQLRNLLEDAIDKTNVNKTKYLQQYKDFIWNRYDFASSMDTNQYNYLFGLLTGTSAYTNSAGKSDWAREQLISAFYESKRVEYEAAFAMGMAGELGSGKPIIKGLGSGKPSKKIAVEGAGKDAGKGTFGPNTVGAAEKYVPKNIKMADDKLLKKNGLDAHQIKDDVVGGSISKYDIYVDKDTGQLWVYAKGGKGEGIPTGEYIKK</sequence>
<dbReference type="NCBIfam" id="TIGR03696">
    <property type="entry name" value="Rhs_assc_core"/>
    <property type="match status" value="1"/>
</dbReference>
<dbReference type="EMBL" id="JAGGKP010000001">
    <property type="protein sequence ID" value="MBP1935594.1"/>
    <property type="molecule type" value="Genomic_DNA"/>
</dbReference>
<feature type="compositionally biased region" description="Low complexity" evidence="1">
    <location>
        <begin position="117"/>
        <end position="141"/>
    </location>
</feature>
<evidence type="ECO:0000313" key="4">
    <source>
        <dbReference type="Proteomes" id="UP001519273"/>
    </source>
</evidence>
<dbReference type="InterPro" id="IPR029110">
    <property type="entry name" value="Ntox33"/>
</dbReference>
<accession>A0ABS4GZA5</accession>
<feature type="compositionally biased region" description="Polar residues" evidence="1">
    <location>
        <begin position="88"/>
        <end position="106"/>
    </location>
</feature>
<dbReference type="Pfam" id="PF15533">
    <property type="entry name" value="Ntox33"/>
    <property type="match status" value="1"/>
</dbReference>
<dbReference type="Gene3D" id="2.180.10.10">
    <property type="entry name" value="RHS repeat-associated core"/>
    <property type="match status" value="1"/>
</dbReference>
<dbReference type="RefSeq" id="WP_209844977.1">
    <property type="nucleotide sequence ID" value="NZ_CBCRVE010000001.1"/>
</dbReference>
<dbReference type="PANTHER" id="PTHR32305">
    <property type="match status" value="1"/>
</dbReference>
<organism evidence="3 4">
    <name type="scientific">Paenibacillus sediminis</name>
    <dbReference type="NCBI Taxonomy" id="664909"/>
    <lineage>
        <taxon>Bacteria</taxon>
        <taxon>Bacillati</taxon>
        <taxon>Bacillota</taxon>
        <taxon>Bacilli</taxon>
        <taxon>Bacillales</taxon>
        <taxon>Paenibacillaceae</taxon>
        <taxon>Paenibacillus</taxon>
    </lineage>
</organism>
<proteinExistence type="predicted"/>
<evidence type="ECO:0000259" key="2">
    <source>
        <dbReference type="Pfam" id="PF15533"/>
    </source>
</evidence>
<evidence type="ECO:0000313" key="3">
    <source>
        <dbReference type="EMBL" id="MBP1935594.1"/>
    </source>
</evidence>
<evidence type="ECO:0000256" key="1">
    <source>
        <dbReference type="SAM" id="MobiDB-lite"/>
    </source>
</evidence>
<gene>
    <name evidence="3" type="ORF">J2Z20_000455</name>
</gene>
<dbReference type="Proteomes" id="UP001519273">
    <property type="component" value="Unassembled WGS sequence"/>
</dbReference>
<comment type="caution">
    <text evidence="3">The sequence shown here is derived from an EMBL/GenBank/DDBJ whole genome shotgun (WGS) entry which is preliminary data.</text>
</comment>
<dbReference type="InterPro" id="IPR022385">
    <property type="entry name" value="Rhs_assc_core"/>
</dbReference>
<feature type="domain" description="Bacterial toxin 33" evidence="2">
    <location>
        <begin position="297"/>
        <end position="363"/>
    </location>
</feature>
<keyword evidence="4" id="KW-1185">Reference proteome</keyword>